<evidence type="ECO:0000256" key="1">
    <source>
        <dbReference type="SAM" id="Phobius"/>
    </source>
</evidence>
<feature type="transmembrane region" description="Helical" evidence="1">
    <location>
        <begin position="48"/>
        <end position="65"/>
    </location>
</feature>
<dbReference type="EMBL" id="WJBB01000005">
    <property type="protein sequence ID" value="MBC3796566.1"/>
    <property type="molecule type" value="Genomic_DNA"/>
</dbReference>
<accession>A0ABR6WK22</accession>
<evidence type="ECO:0000313" key="3">
    <source>
        <dbReference type="EMBL" id="MBC3796566.1"/>
    </source>
</evidence>
<gene>
    <name evidence="3" type="ORF">GH807_05805</name>
</gene>
<sequence length="82" mass="9560">MPLAYENDIDEDEAKKRNTVILLGFLISVSVECLQLITKTGIFEWDDIIHNTIGVIVGYGIYLYLKNHIRGEDHQYFRLFIN</sequence>
<keyword evidence="1" id="KW-0472">Membrane</keyword>
<keyword evidence="4" id="KW-1185">Reference proteome</keyword>
<feature type="transmembrane region" description="Helical" evidence="1">
    <location>
        <begin position="20"/>
        <end position="42"/>
    </location>
</feature>
<organism evidence="3 4">
    <name type="scientific">Acetobacterium tundrae</name>
    <dbReference type="NCBI Taxonomy" id="132932"/>
    <lineage>
        <taxon>Bacteria</taxon>
        <taxon>Bacillati</taxon>
        <taxon>Bacillota</taxon>
        <taxon>Clostridia</taxon>
        <taxon>Eubacteriales</taxon>
        <taxon>Eubacteriaceae</taxon>
        <taxon>Acetobacterium</taxon>
    </lineage>
</organism>
<dbReference type="InterPro" id="IPR053150">
    <property type="entry name" value="Teicoplanin_resist-assoc"/>
</dbReference>
<protein>
    <recommendedName>
        <fullName evidence="2">VanZ-like domain-containing protein</fullName>
    </recommendedName>
</protein>
<keyword evidence="1" id="KW-0812">Transmembrane</keyword>
<dbReference type="PANTHER" id="PTHR36834:SF2">
    <property type="entry name" value="MEMBRANE PROTEIN"/>
    <property type="match status" value="1"/>
</dbReference>
<dbReference type="Proteomes" id="UP000653358">
    <property type="component" value="Unassembled WGS sequence"/>
</dbReference>
<keyword evidence="1" id="KW-1133">Transmembrane helix</keyword>
<dbReference type="PANTHER" id="PTHR36834">
    <property type="entry name" value="MEMBRANE PROTEIN-RELATED"/>
    <property type="match status" value="1"/>
</dbReference>
<name>A0ABR6WK22_9FIRM</name>
<dbReference type="InterPro" id="IPR006976">
    <property type="entry name" value="VanZ-like"/>
</dbReference>
<comment type="caution">
    <text evidence="3">The sequence shown here is derived from an EMBL/GenBank/DDBJ whole genome shotgun (WGS) entry which is preliminary data.</text>
</comment>
<dbReference type="Pfam" id="PF04892">
    <property type="entry name" value="VanZ"/>
    <property type="match status" value="1"/>
</dbReference>
<reference evidence="3 4" key="1">
    <citation type="journal article" date="2020" name="mSystems">
        <title>Defining Genomic and Predicted Metabolic Features of the Acetobacterium Genus.</title>
        <authorList>
            <person name="Ross D.E."/>
            <person name="Marshall C.W."/>
            <person name="Gulliver D."/>
            <person name="May H.D."/>
            <person name="Norman R.S."/>
        </authorList>
    </citation>
    <scope>NUCLEOTIDE SEQUENCE [LARGE SCALE GENOMIC DNA]</scope>
    <source>
        <strain evidence="3 4">DSM 9173</strain>
    </source>
</reference>
<evidence type="ECO:0000259" key="2">
    <source>
        <dbReference type="Pfam" id="PF04892"/>
    </source>
</evidence>
<feature type="domain" description="VanZ-like" evidence="2">
    <location>
        <begin position="17"/>
        <end position="64"/>
    </location>
</feature>
<proteinExistence type="predicted"/>
<evidence type="ECO:0000313" key="4">
    <source>
        <dbReference type="Proteomes" id="UP000653358"/>
    </source>
</evidence>